<dbReference type="Pfam" id="PF02082">
    <property type="entry name" value="Rrf2"/>
    <property type="match status" value="1"/>
</dbReference>
<protein>
    <submittedName>
        <fullName evidence="2">Transcriptional regulator, BadM/Rrf2 family</fullName>
    </submittedName>
</protein>
<sequence>MRLTKFSDYSLRILMLSASKADVRITIEEAAETFGISRAHVKKVVLRLSQAGFLTGVRGRKGGFTLAMPPEQINLGALLRVTEPDFGLAECFLTGNQCLITQPCRLPPILNKAVNAFLAVFDAYTVADIMIAPADFEALVGDLQPLRGPRLKPAPDMA</sequence>
<dbReference type="EMBL" id="FODS01000010">
    <property type="protein sequence ID" value="SEO72063.1"/>
    <property type="molecule type" value="Genomic_DNA"/>
</dbReference>
<dbReference type="InterPro" id="IPR000944">
    <property type="entry name" value="Tscrpt_reg_Rrf2"/>
</dbReference>
<dbReference type="GO" id="GO:0003700">
    <property type="term" value="F:DNA-binding transcription factor activity"/>
    <property type="evidence" value="ECO:0007669"/>
    <property type="project" value="TreeGrafter"/>
</dbReference>
<dbReference type="PROSITE" id="PS51197">
    <property type="entry name" value="HTH_RRF2_2"/>
    <property type="match status" value="1"/>
</dbReference>
<dbReference type="PANTHER" id="PTHR33221">
    <property type="entry name" value="WINGED HELIX-TURN-HELIX TRANSCRIPTIONAL REGULATOR, RRF2 FAMILY"/>
    <property type="match status" value="1"/>
</dbReference>
<dbReference type="NCBIfam" id="TIGR00738">
    <property type="entry name" value="rrf2_super"/>
    <property type="match status" value="1"/>
</dbReference>
<dbReference type="RefSeq" id="WP_093118008.1">
    <property type="nucleotide sequence ID" value="NZ_FODS01000010.1"/>
</dbReference>
<gene>
    <name evidence="2" type="ORF">SAMN04490248_11065</name>
</gene>
<accession>A0A1H8S1K9</accession>
<dbReference type="OrthoDB" id="9795923at2"/>
<dbReference type="InterPro" id="IPR036388">
    <property type="entry name" value="WH-like_DNA-bd_sf"/>
</dbReference>
<keyword evidence="3" id="KW-1185">Reference proteome</keyword>
<dbReference type="GO" id="GO:0003677">
    <property type="term" value="F:DNA binding"/>
    <property type="evidence" value="ECO:0007669"/>
    <property type="project" value="UniProtKB-KW"/>
</dbReference>
<dbReference type="STRING" id="569882.SAMN04490248_11065"/>
<dbReference type="Proteomes" id="UP000198893">
    <property type="component" value="Unassembled WGS sequence"/>
</dbReference>
<proteinExistence type="predicted"/>
<dbReference type="Gene3D" id="1.10.10.10">
    <property type="entry name" value="Winged helix-like DNA-binding domain superfamily/Winged helix DNA-binding domain"/>
    <property type="match status" value="1"/>
</dbReference>
<reference evidence="2 3" key="1">
    <citation type="submission" date="2016-10" db="EMBL/GenBank/DDBJ databases">
        <authorList>
            <person name="de Groot N.N."/>
        </authorList>
    </citation>
    <scope>NUCLEOTIDE SEQUENCE [LARGE SCALE GENOMIC DNA]</scope>
    <source>
        <strain evidence="2 3">DSM 27842</strain>
    </source>
</reference>
<dbReference type="AlphaFoldDB" id="A0A1H8S1K9"/>
<evidence type="ECO:0000256" key="1">
    <source>
        <dbReference type="ARBA" id="ARBA00023125"/>
    </source>
</evidence>
<dbReference type="InterPro" id="IPR036390">
    <property type="entry name" value="WH_DNA-bd_sf"/>
</dbReference>
<dbReference type="SUPFAM" id="SSF46785">
    <property type="entry name" value="Winged helix' DNA-binding domain"/>
    <property type="match status" value="1"/>
</dbReference>
<dbReference type="PANTHER" id="PTHR33221:SF4">
    <property type="entry name" value="HTH-TYPE TRANSCRIPTIONAL REPRESSOR NSRR"/>
    <property type="match status" value="1"/>
</dbReference>
<evidence type="ECO:0000313" key="3">
    <source>
        <dbReference type="Proteomes" id="UP000198893"/>
    </source>
</evidence>
<keyword evidence="1" id="KW-0238">DNA-binding</keyword>
<dbReference type="GO" id="GO:0005829">
    <property type="term" value="C:cytosol"/>
    <property type="evidence" value="ECO:0007669"/>
    <property type="project" value="TreeGrafter"/>
</dbReference>
<organism evidence="2 3">
    <name type="scientific">Salinihabitans flavidus</name>
    <dbReference type="NCBI Taxonomy" id="569882"/>
    <lineage>
        <taxon>Bacteria</taxon>
        <taxon>Pseudomonadati</taxon>
        <taxon>Pseudomonadota</taxon>
        <taxon>Alphaproteobacteria</taxon>
        <taxon>Rhodobacterales</taxon>
        <taxon>Roseobacteraceae</taxon>
        <taxon>Salinihabitans</taxon>
    </lineage>
</organism>
<name>A0A1H8S1K9_9RHOB</name>
<evidence type="ECO:0000313" key="2">
    <source>
        <dbReference type="EMBL" id="SEO72063.1"/>
    </source>
</evidence>